<feature type="domain" description="Polymerase/histidinol phosphatase N-terminal" evidence="9">
    <location>
        <begin position="4"/>
        <end position="82"/>
    </location>
</feature>
<dbReference type="EC" id="3.1.3.15" evidence="3 8"/>
<dbReference type="Pfam" id="PF02811">
    <property type="entry name" value="PHP"/>
    <property type="match status" value="1"/>
</dbReference>
<dbReference type="PANTHER" id="PTHR21039">
    <property type="entry name" value="HISTIDINOL PHOSPHATASE-RELATED"/>
    <property type="match status" value="1"/>
</dbReference>
<protein>
    <recommendedName>
        <fullName evidence="3 8">Histidinol-phosphatase</fullName>
        <shortName evidence="8">HolPase</shortName>
        <ecNumber evidence="3 8">3.1.3.15</ecNumber>
    </recommendedName>
</protein>
<dbReference type="UniPathway" id="UPA00031">
    <property type="reaction ID" value="UER00013"/>
</dbReference>
<evidence type="ECO:0000259" key="9">
    <source>
        <dbReference type="SMART" id="SM00481"/>
    </source>
</evidence>
<keyword evidence="4 8" id="KW-0028">Amino-acid biosynthesis</keyword>
<keyword evidence="5 8" id="KW-0378">Hydrolase</keyword>
<evidence type="ECO:0000256" key="5">
    <source>
        <dbReference type="ARBA" id="ARBA00022801"/>
    </source>
</evidence>
<dbReference type="GO" id="GO:0005737">
    <property type="term" value="C:cytoplasm"/>
    <property type="evidence" value="ECO:0007669"/>
    <property type="project" value="TreeGrafter"/>
</dbReference>
<comment type="catalytic activity">
    <reaction evidence="7 8">
        <text>L-histidinol phosphate + H2O = L-histidinol + phosphate</text>
        <dbReference type="Rhea" id="RHEA:14465"/>
        <dbReference type="ChEBI" id="CHEBI:15377"/>
        <dbReference type="ChEBI" id="CHEBI:43474"/>
        <dbReference type="ChEBI" id="CHEBI:57699"/>
        <dbReference type="ChEBI" id="CHEBI:57980"/>
        <dbReference type="EC" id="3.1.3.15"/>
    </reaction>
</comment>
<dbReference type="NCBIfam" id="TIGR01856">
    <property type="entry name" value="hisJ_fam"/>
    <property type="match status" value="1"/>
</dbReference>
<dbReference type="InterPro" id="IPR016195">
    <property type="entry name" value="Pol/histidinol_Pase-like"/>
</dbReference>
<dbReference type="RefSeq" id="WP_024038176.1">
    <property type="nucleotide sequence ID" value="NZ_CACRUE010000031.1"/>
</dbReference>
<gene>
    <name evidence="10" type="primary">hisK_2</name>
    <name evidence="10" type="ORF">IBLFYP30_02134</name>
</gene>
<dbReference type="EMBL" id="CACRUE010000031">
    <property type="protein sequence ID" value="VYU24919.1"/>
    <property type="molecule type" value="Genomic_DNA"/>
</dbReference>
<name>A0A6N3DCR2_9FIRM</name>
<reference evidence="10" key="1">
    <citation type="submission" date="2019-11" db="EMBL/GenBank/DDBJ databases">
        <authorList>
            <person name="Feng L."/>
        </authorList>
    </citation>
    <scope>NUCLEOTIDE SEQUENCE</scope>
    <source>
        <strain evidence="10">IbartlettiiLFYP30</strain>
    </source>
</reference>
<evidence type="ECO:0000256" key="4">
    <source>
        <dbReference type="ARBA" id="ARBA00022605"/>
    </source>
</evidence>
<evidence type="ECO:0000256" key="2">
    <source>
        <dbReference type="ARBA" id="ARBA00009152"/>
    </source>
</evidence>
<dbReference type="InterPro" id="IPR004013">
    <property type="entry name" value="PHP_dom"/>
</dbReference>
<dbReference type="AlphaFoldDB" id="A0A6N3DCR2"/>
<accession>A0A6N3DCR2</accession>
<evidence type="ECO:0000256" key="6">
    <source>
        <dbReference type="ARBA" id="ARBA00023102"/>
    </source>
</evidence>
<comment type="similarity">
    <text evidence="2 8">Belongs to the PHP hydrolase family. HisK subfamily.</text>
</comment>
<evidence type="ECO:0000256" key="1">
    <source>
        <dbReference type="ARBA" id="ARBA00004970"/>
    </source>
</evidence>
<evidence type="ECO:0000256" key="3">
    <source>
        <dbReference type="ARBA" id="ARBA00013085"/>
    </source>
</evidence>
<evidence type="ECO:0000256" key="8">
    <source>
        <dbReference type="RuleBase" id="RU366003"/>
    </source>
</evidence>
<dbReference type="InterPro" id="IPR010140">
    <property type="entry name" value="Histidinol_P_phosphatase_HisJ"/>
</dbReference>
<dbReference type="GO" id="GO:0004401">
    <property type="term" value="F:histidinol-phosphatase activity"/>
    <property type="evidence" value="ECO:0007669"/>
    <property type="project" value="UniProtKB-UniRule"/>
</dbReference>
<evidence type="ECO:0000256" key="7">
    <source>
        <dbReference type="ARBA" id="ARBA00049158"/>
    </source>
</evidence>
<dbReference type="PANTHER" id="PTHR21039:SF0">
    <property type="entry name" value="HISTIDINOL-PHOSPHATASE"/>
    <property type="match status" value="1"/>
</dbReference>
<dbReference type="InterPro" id="IPR003141">
    <property type="entry name" value="Pol/His_phosphatase_N"/>
</dbReference>
<dbReference type="Gene3D" id="3.20.20.140">
    <property type="entry name" value="Metal-dependent hydrolases"/>
    <property type="match status" value="1"/>
</dbReference>
<evidence type="ECO:0000313" key="10">
    <source>
        <dbReference type="EMBL" id="VYU24919.1"/>
    </source>
</evidence>
<proteinExistence type="inferred from homology"/>
<organism evidence="10">
    <name type="scientific">Intestinibacter bartlettii</name>
    <dbReference type="NCBI Taxonomy" id="261299"/>
    <lineage>
        <taxon>Bacteria</taxon>
        <taxon>Bacillati</taxon>
        <taxon>Bacillota</taxon>
        <taxon>Clostridia</taxon>
        <taxon>Peptostreptococcales</taxon>
        <taxon>Peptostreptococcaceae</taxon>
        <taxon>Intestinibacter</taxon>
    </lineage>
</organism>
<sequence length="271" mass="31997">MKILDNHVHTHFSIDAKDTMEDVIKRAIDIGVDYLTFTDHLEYNTDHFSLDIPQYISKIAEYKERYKKDIELLTGIEVGYQSHLNKEINDLLNSSQFDFILCSTHTIEKIPVSHKEYFEGFRKEEAYRKYFNSIIQTNKEFSNYDVYGHLDYINRYAIYEDNKILYDDYRDVLDEVLKIIIEKGKGIELNTSGYRYGLNAIHPNIDIVKRYKELGGEIITLGSDSHRAIDVCADFDKSYEMLEYLGFRYISVFKNRKCEFIPIYQSAYHTA</sequence>
<dbReference type="SMART" id="SM00481">
    <property type="entry name" value="POLIIIAc"/>
    <property type="match status" value="1"/>
</dbReference>
<dbReference type="SUPFAM" id="SSF89550">
    <property type="entry name" value="PHP domain-like"/>
    <property type="match status" value="1"/>
</dbReference>
<keyword evidence="6 8" id="KW-0368">Histidine biosynthesis</keyword>
<dbReference type="GO" id="GO:0000105">
    <property type="term" value="P:L-histidine biosynthetic process"/>
    <property type="evidence" value="ECO:0007669"/>
    <property type="project" value="UniProtKB-UniRule"/>
</dbReference>
<comment type="pathway">
    <text evidence="1 8">Amino-acid biosynthesis; L-histidine biosynthesis; L-histidine from 5-phospho-alpha-D-ribose 1-diphosphate: step 8/9.</text>
</comment>